<dbReference type="Proteomes" id="UP001555100">
    <property type="component" value="Unassembled WGS sequence"/>
</dbReference>
<dbReference type="RefSeq" id="WP_129288628.1">
    <property type="nucleotide sequence ID" value="NZ_CP028833.1"/>
</dbReference>
<evidence type="ECO:0000313" key="2">
    <source>
        <dbReference type="Proteomes" id="UP001555100"/>
    </source>
</evidence>
<proteinExistence type="predicted"/>
<dbReference type="SFLD" id="SFLDS00003">
    <property type="entry name" value="Haloacid_Dehalogenase"/>
    <property type="match status" value="1"/>
</dbReference>
<dbReference type="Pfam" id="PF00702">
    <property type="entry name" value="Hydrolase"/>
    <property type="match status" value="1"/>
</dbReference>
<dbReference type="SUPFAM" id="SSF56784">
    <property type="entry name" value="HAD-like"/>
    <property type="match status" value="1"/>
</dbReference>
<organism evidence="1 2">
    <name type="scientific">Trueperella pyogenes</name>
    <dbReference type="NCBI Taxonomy" id="1661"/>
    <lineage>
        <taxon>Bacteria</taxon>
        <taxon>Bacillati</taxon>
        <taxon>Actinomycetota</taxon>
        <taxon>Actinomycetes</taxon>
        <taxon>Actinomycetales</taxon>
        <taxon>Actinomycetaceae</taxon>
        <taxon>Trueperella</taxon>
    </lineage>
</organism>
<keyword evidence="2" id="KW-1185">Reference proteome</keyword>
<dbReference type="SFLD" id="SFLDG01129">
    <property type="entry name" value="C1.5:_HAD__Beta-PGM__Phosphata"/>
    <property type="match status" value="1"/>
</dbReference>
<dbReference type="EMBL" id="JBAGNM010000001">
    <property type="protein sequence ID" value="MEW6953612.1"/>
    <property type="molecule type" value="Genomic_DNA"/>
</dbReference>
<dbReference type="CDD" id="cd02603">
    <property type="entry name" value="HAD_sEH-N_like"/>
    <property type="match status" value="1"/>
</dbReference>
<dbReference type="InterPro" id="IPR023214">
    <property type="entry name" value="HAD_sf"/>
</dbReference>
<accession>A0ABV3N8S9</accession>
<evidence type="ECO:0000313" key="1">
    <source>
        <dbReference type="EMBL" id="MEW6953612.1"/>
    </source>
</evidence>
<dbReference type="InterPro" id="IPR036412">
    <property type="entry name" value="HAD-like_sf"/>
</dbReference>
<protein>
    <submittedName>
        <fullName evidence="1">HAD family phosphatase</fullName>
    </submittedName>
</protein>
<comment type="caution">
    <text evidence="1">The sequence shown here is derived from an EMBL/GenBank/DDBJ whole genome shotgun (WGS) entry which is preliminary data.</text>
</comment>
<name>A0ABV3N8S9_9ACTO</name>
<gene>
    <name evidence="1" type="ORF">V3M73_01040</name>
</gene>
<dbReference type="InterPro" id="IPR006439">
    <property type="entry name" value="HAD-SF_hydro_IA"/>
</dbReference>
<sequence length="217" mass="24285">MRKEGIAEMKIAPAVSNVRVVLFDVGGVFINQDPDFVKVAQILKMESDILSLRRIRQAYWEFRDAYDLGISDADFWNSVTVKMNVGKPDSQQLADLVHLDTEDLKYISDEMNNLVEAIANKGYRLGILSNAPYCVAHTVKAAPWTHNFETVLFSAQIGVAKPSLKAYQRAVDAFGVNPGEILFFDDRLRNLRAAQKVGMHVHQWLGVETAKDVLGFG</sequence>
<dbReference type="PANTHER" id="PTHR43611:SF3">
    <property type="entry name" value="FLAVIN MONONUCLEOTIDE HYDROLASE 1, CHLOROPLATIC"/>
    <property type="match status" value="1"/>
</dbReference>
<reference evidence="1 2" key="1">
    <citation type="submission" date="2024-01" db="EMBL/GenBank/DDBJ databases">
        <title>Genomic analysis and antimicrobial resistance profiles of Trueperella pyogenes isolated from domestic and wild animals.</title>
        <authorList>
            <person name="Magossi G."/>
            <person name="Gzyl K.E."/>
            <person name="Holman D.B."/>
            <person name="Amat S."/>
        </authorList>
    </citation>
    <scope>NUCLEOTIDE SEQUENCE [LARGE SCALE GENOMIC DNA]</scope>
    <source>
        <strain evidence="1 2">1494</strain>
    </source>
</reference>
<dbReference type="PANTHER" id="PTHR43611">
    <property type="entry name" value="ALPHA-D-GLUCOSE 1-PHOSPHATE PHOSPHATASE"/>
    <property type="match status" value="1"/>
</dbReference>
<dbReference type="NCBIfam" id="TIGR01509">
    <property type="entry name" value="HAD-SF-IA-v3"/>
    <property type="match status" value="1"/>
</dbReference>
<dbReference type="Gene3D" id="3.40.50.1000">
    <property type="entry name" value="HAD superfamily/HAD-like"/>
    <property type="match status" value="1"/>
</dbReference>